<evidence type="ECO:0000256" key="1">
    <source>
        <dbReference type="SAM" id="MobiDB-lite"/>
    </source>
</evidence>
<dbReference type="Proteomes" id="UP000325577">
    <property type="component" value="Linkage Group LG0"/>
</dbReference>
<dbReference type="EMBL" id="CM018031">
    <property type="protein sequence ID" value="KAA8550373.1"/>
    <property type="molecule type" value="Genomic_DNA"/>
</dbReference>
<dbReference type="AlphaFoldDB" id="A0A5J5C4Q0"/>
<evidence type="ECO:0000313" key="3">
    <source>
        <dbReference type="Proteomes" id="UP000325577"/>
    </source>
</evidence>
<protein>
    <submittedName>
        <fullName evidence="2">Uncharacterized protein</fullName>
    </submittedName>
</protein>
<gene>
    <name evidence="2" type="ORF">F0562_002057</name>
</gene>
<dbReference type="PANTHER" id="PTHR35116">
    <property type="entry name" value="HELICASE PROTEIN MOM1"/>
    <property type="match status" value="1"/>
</dbReference>
<feature type="compositionally biased region" description="Polar residues" evidence="1">
    <location>
        <begin position="88"/>
        <end position="108"/>
    </location>
</feature>
<sequence>MHTSSQVASRLPTLPFCTDPLQTELERLHKEREQAFKVHEDMKLLLRSECDKEIEEISTQIQSKCLDLRPSRALGAQQVVPSSFVQHLRQLSSHPTQRPSPATGSSSVGPPAATQQTTVPPSPDVHHPYPPQVSHPCHMGYRVNRHQVTCHQHLFRFPNFHPDNRPLPLSTPTYHSGPCNRAPRPEIAGGLPALHNSSSLSALELLMDVDNRPGAHQPNVPSPLPDLGSNFESLGPSEFRAVGSVGDNLDNSRVANSGVTTDVVCLSDDD</sequence>
<proteinExistence type="predicted"/>
<dbReference type="OrthoDB" id="885191at2759"/>
<reference evidence="2 3" key="1">
    <citation type="submission" date="2019-09" db="EMBL/GenBank/DDBJ databases">
        <title>A chromosome-level genome assembly of the Chinese tupelo Nyssa sinensis.</title>
        <authorList>
            <person name="Yang X."/>
            <person name="Kang M."/>
            <person name="Yang Y."/>
            <person name="Xiong H."/>
            <person name="Wang M."/>
            <person name="Zhang Z."/>
            <person name="Wang Z."/>
            <person name="Wu H."/>
            <person name="Ma T."/>
            <person name="Liu J."/>
            <person name="Xi Z."/>
        </authorList>
    </citation>
    <scope>NUCLEOTIDE SEQUENCE [LARGE SCALE GENOMIC DNA]</scope>
    <source>
        <strain evidence="2">J267</strain>
        <tissue evidence="2">Leaf</tissue>
    </source>
</reference>
<organism evidence="2 3">
    <name type="scientific">Nyssa sinensis</name>
    <dbReference type="NCBI Taxonomy" id="561372"/>
    <lineage>
        <taxon>Eukaryota</taxon>
        <taxon>Viridiplantae</taxon>
        <taxon>Streptophyta</taxon>
        <taxon>Embryophyta</taxon>
        <taxon>Tracheophyta</taxon>
        <taxon>Spermatophyta</taxon>
        <taxon>Magnoliopsida</taxon>
        <taxon>eudicotyledons</taxon>
        <taxon>Gunneridae</taxon>
        <taxon>Pentapetalae</taxon>
        <taxon>asterids</taxon>
        <taxon>Cornales</taxon>
        <taxon>Nyssaceae</taxon>
        <taxon>Nyssa</taxon>
    </lineage>
</organism>
<accession>A0A5J5C4Q0</accession>
<dbReference type="InterPro" id="IPR039322">
    <property type="entry name" value="MOM1"/>
</dbReference>
<evidence type="ECO:0000313" key="2">
    <source>
        <dbReference type="EMBL" id="KAA8550373.1"/>
    </source>
</evidence>
<dbReference type="GO" id="GO:0031507">
    <property type="term" value="P:heterochromatin formation"/>
    <property type="evidence" value="ECO:0007669"/>
    <property type="project" value="InterPro"/>
</dbReference>
<dbReference type="Gene3D" id="6.10.250.1310">
    <property type="match status" value="1"/>
</dbReference>
<keyword evidence="3" id="KW-1185">Reference proteome</keyword>
<dbReference type="PANTHER" id="PTHR35116:SF2">
    <property type="entry name" value="ATP-DEPENDENT HELICASE FAMILY PROTEIN-RELATED"/>
    <property type="match status" value="1"/>
</dbReference>
<feature type="compositionally biased region" description="Low complexity" evidence="1">
    <location>
        <begin position="110"/>
        <end position="119"/>
    </location>
</feature>
<feature type="region of interest" description="Disordered" evidence="1">
    <location>
        <begin position="88"/>
        <end position="133"/>
    </location>
</feature>
<name>A0A5J5C4Q0_9ASTE</name>
<feature type="compositionally biased region" description="Pro residues" evidence="1">
    <location>
        <begin position="120"/>
        <end position="133"/>
    </location>
</feature>